<evidence type="ECO:0000313" key="4">
    <source>
        <dbReference type="Proteomes" id="UP001595755"/>
    </source>
</evidence>
<dbReference type="SUPFAM" id="SSF53098">
    <property type="entry name" value="Ribonuclease H-like"/>
    <property type="match status" value="1"/>
</dbReference>
<dbReference type="Gene3D" id="3.30.420.10">
    <property type="entry name" value="Ribonuclease H-like superfamily/Ribonuclease H"/>
    <property type="match status" value="1"/>
</dbReference>
<dbReference type="InterPro" id="IPR012337">
    <property type="entry name" value="RNaseH-like_sf"/>
</dbReference>
<comment type="caution">
    <text evidence="3">The sequence shown here is derived from an EMBL/GenBank/DDBJ whole genome shotgun (WGS) entry which is preliminary data.</text>
</comment>
<dbReference type="Pfam" id="PF22483">
    <property type="entry name" value="Mu-transpos_C_2"/>
    <property type="match status" value="1"/>
</dbReference>
<dbReference type="RefSeq" id="WP_378127036.1">
    <property type="nucleotide sequence ID" value="NZ_JBHSED010000032.1"/>
</dbReference>
<proteinExistence type="inferred from homology"/>
<sequence length="317" mass="36782">MAAPFCASLCNKATERFETPPGEQAQVDWGHFRVDHDGRMKRLYAFVMVLGYSRAMYLEFTEDERLDTLMGCHTRAFTYFGGITQNCLYDNMKTVVIGQDDDGETIWNEQFARFAKYYSFTLRRCKPYRPRTKGKVENGVGYVRKNFWPRVRTFTSLQDLNEQARHWLDTVANKRLHGTTFRVPLELWKEERLTPVNDVSFAYAERHQRKVTSDCYVSYEANRYTVPFAYVGSLVEIQDEKNGSLRFYCGGQLIAEHPKSMGKHQIVSNKKHFEGIRSTSSRPVGEPTPRYVSQIAPEVSERSLSVYDSLMEEAVFQ</sequence>
<reference evidence="4" key="1">
    <citation type="journal article" date="2019" name="Int. J. Syst. Evol. Microbiol.">
        <title>The Global Catalogue of Microorganisms (GCM) 10K type strain sequencing project: providing services to taxonomists for standard genome sequencing and annotation.</title>
        <authorList>
            <consortium name="The Broad Institute Genomics Platform"/>
            <consortium name="The Broad Institute Genome Sequencing Center for Infectious Disease"/>
            <person name="Wu L."/>
            <person name="Ma J."/>
        </authorList>
    </citation>
    <scope>NUCLEOTIDE SEQUENCE [LARGE SCALE GENOMIC DNA]</scope>
    <source>
        <strain evidence="4">CGMCC 4.1641</strain>
    </source>
</reference>
<protein>
    <submittedName>
        <fullName evidence="3">IS21 family transposase</fullName>
    </submittedName>
</protein>
<dbReference type="Proteomes" id="UP001595755">
    <property type="component" value="Unassembled WGS sequence"/>
</dbReference>
<dbReference type="PROSITE" id="PS50994">
    <property type="entry name" value="INTEGRASE"/>
    <property type="match status" value="1"/>
</dbReference>
<feature type="domain" description="Integrase catalytic" evidence="2">
    <location>
        <begin position="16"/>
        <end position="192"/>
    </location>
</feature>
<organism evidence="3 4">
    <name type="scientific">Cohnella boryungensis</name>
    <dbReference type="NCBI Taxonomy" id="768479"/>
    <lineage>
        <taxon>Bacteria</taxon>
        <taxon>Bacillati</taxon>
        <taxon>Bacillota</taxon>
        <taxon>Bacilli</taxon>
        <taxon>Bacillales</taxon>
        <taxon>Paenibacillaceae</taxon>
        <taxon>Cohnella</taxon>
    </lineage>
</organism>
<evidence type="ECO:0000259" key="2">
    <source>
        <dbReference type="PROSITE" id="PS50994"/>
    </source>
</evidence>
<dbReference type="EMBL" id="JBHSED010000032">
    <property type="protein sequence ID" value="MFC4304715.1"/>
    <property type="molecule type" value="Genomic_DNA"/>
</dbReference>
<dbReference type="InterPro" id="IPR054353">
    <property type="entry name" value="IstA-like_C"/>
</dbReference>
<dbReference type="Pfam" id="PF00665">
    <property type="entry name" value="rve"/>
    <property type="match status" value="1"/>
</dbReference>
<dbReference type="InterPro" id="IPR036397">
    <property type="entry name" value="RNaseH_sf"/>
</dbReference>
<gene>
    <name evidence="3" type="primary">istA</name>
    <name evidence="3" type="ORF">ACFO1S_14890</name>
</gene>
<evidence type="ECO:0000256" key="1">
    <source>
        <dbReference type="ARBA" id="ARBA00009277"/>
    </source>
</evidence>
<dbReference type="PANTHER" id="PTHR35004">
    <property type="entry name" value="TRANSPOSASE RV3428C-RELATED"/>
    <property type="match status" value="1"/>
</dbReference>
<evidence type="ECO:0000313" key="3">
    <source>
        <dbReference type="EMBL" id="MFC4304715.1"/>
    </source>
</evidence>
<keyword evidence="4" id="KW-1185">Reference proteome</keyword>
<dbReference type="NCBIfam" id="NF033546">
    <property type="entry name" value="transpos_IS21"/>
    <property type="match status" value="1"/>
</dbReference>
<comment type="similarity">
    <text evidence="1">Belongs to the transposase IS21/IS408/IS1162 family.</text>
</comment>
<name>A0ABV8SBW5_9BACL</name>
<dbReference type="InterPro" id="IPR001584">
    <property type="entry name" value="Integrase_cat-core"/>
</dbReference>
<accession>A0ABV8SBW5</accession>
<dbReference type="PANTHER" id="PTHR35004:SF6">
    <property type="entry name" value="TRANSPOSASE"/>
    <property type="match status" value="1"/>
</dbReference>